<feature type="domain" description="UspA" evidence="4">
    <location>
        <begin position="3"/>
        <end position="130"/>
    </location>
</feature>
<dbReference type="AlphaFoldDB" id="A0A1I4PDJ8"/>
<dbReference type="PANTHER" id="PTHR46268">
    <property type="entry name" value="STRESS RESPONSE PROTEIN NHAX"/>
    <property type="match status" value="1"/>
</dbReference>
<reference evidence="6" key="1">
    <citation type="submission" date="2016-10" db="EMBL/GenBank/DDBJ databases">
        <authorList>
            <person name="Varghese N."/>
            <person name="Submissions S."/>
        </authorList>
    </citation>
    <scope>NUCLEOTIDE SEQUENCE [LARGE SCALE GENOMIC DNA]</scope>
    <source>
        <strain evidence="6">DSM 24213</strain>
    </source>
</reference>
<proteinExistence type="inferred from homology"/>
<dbReference type="EMBL" id="FOUI01000002">
    <property type="protein sequence ID" value="SFM25747.1"/>
    <property type="molecule type" value="Genomic_DNA"/>
</dbReference>
<dbReference type="PRINTS" id="PR01438">
    <property type="entry name" value="UNVRSLSTRESS"/>
</dbReference>
<evidence type="ECO:0000256" key="1">
    <source>
        <dbReference type="ARBA" id="ARBA00008791"/>
    </source>
</evidence>
<keyword evidence="2" id="KW-0547">Nucleotide-binding</keyword>
<evidence type="ECO:0000256" key="2">
    <source>
        <dbReference type="ARBA" id="ARBA00022741"/>
    </source>
</evidence>
<dbReference type="SUPFAM" id="SSF52402">
    <property type="entry name" value="Adenine nucleotide alpha hydrolases-like"/>
    <property type="match status" value="2"/>
</dbReference>
<dbReference type="PANTHER" id="PTHR46268:SF27">
    <property type="entry name" value="UNIVERSAL STRESS PROTEIN RV2623"/>
    <property type="match status" value="1"/>
</dbReference>
<accession>A0A1I4PDJ8</accession>
<dbReference type="InterPro" id="IPR014729">
    <property type="entry name" value="Rossmann-like_a/b/a_fold"/>
</dbReference>
<evidence type="ECO:0000256" key="3">
    <source>
        <dbReference type="ARBA" id="ARBA00022840"/>
    </source>
</evidence>
<organism evidence="5 6">
    <name type="scientific">Halopseudomonas yangmingensis</name>
    <dbReference type="NCBI Taxonomy" id="1720063"/>
    <lineage>
        <taxon>Bacteria</taxon>
        <taxon>Pseudomonadati</taxon>
        <taxon>Pseudomonadota</taxon>
        <taxon>Gammaproteobacteria</taxon>
        <taxon>Pseudomonadales</taxon>
        <taxon>Pseudomonadaceae</taxon>
        <taxon>Halopseudomonas</taxon>
    </lineage>
</organism>
<evidence type="ECO:0000313" key="6">
    <source>
        <dbReference type="Proteomes" id="UP000243629"/>
    </source>
</evidence>
<dbReference type="Pfam" id="PF00582">
    <property type="entry name" value="Usp"/>
    <property type="match status" value="2"/>
</dbReference>
<feature type="domain" description="UspA" evidence="4">
    <location>
        <begin position="141"/>
        <end position="277"/>
    </location>
</feature>
<name>A0A1I4PDJ8_9GAMM</name>
<sequence>MPTILMATDLSPEADLALQRACQVAKRLHADLLVVHAVDSSMPLVAQDRLCKEARSQVEEQIARCPQTADLSVRILVESGHITECILRTAAEEDVQLIVLGQHHQSTPELFVGTTLERVSRLAAVPVLLVARQANDYRQGVLALDFSACGSAALRMASMLVDGGKLQAVHICNPPLSTRLGGQRARSSYAVEQRATLEYLIKDELETLEMQGITKPEIGLTLAEGGVLASLLEEVKQQRPDFIALGSHGRSGIGEALLGSLALELLRQPPCDVLVAR</sequence>
<evidence type="ECO:0000313" key="5">
    <source>
        <dbReference type="EMBL" id="SFM25747.1"/>
    </source>
</evidence>
<dbReference type="STRING" id="1720063.SAMN05216217_102264"/>
<keyword evidence="3" id="KW-0067">ATP-binding</keyword>
<dbReference type="InterPro" id="IPR006015">
    <property type="entry name" value="Universal_stress_UspA"/>
</dbReference>
<dbReference type="RefSeq" id="WP_177197209.1">
    <property type="nucleotide sequence ID" value="NZ_FOUI01000002.1"/>
</dbReference>
<dbReference type="Proteomes" id="UP000243629">
    <property type="component" value="Unassembled WGS sequence"/>
</dbReference>
<dbReference type="CDD" id="cd00293">
    <property type="entry name" value="USP-like"/>
    <property type="match status" value="2"/>
</dbReference>
<dbReference type="Gene3D" id="3.40.50.620">
    <property type="entry name" value="HUPs"/>
    <property type="match status" value="2"/>
</dbReference>
<keyword evidence="6" id="KW-1185">Reference proteome</keyword>
<dbReference type="GO" id="GO:0005524">
    <property type="term" value="F:ATP binding"/>
    <property type="evidence" value="ECO:0007669"/>
    <property type="project" value="UniProtKB-KW"/>
</dbReference>
<dbReference type="InterPro" id="IPR006016">
    <property type="entry name" value="UspA"/>
</dbReference>
<protein>
    <submittedName>
        <fullName evidence="5">Nucleotide-binding universal stress protein, UspA family</fullName>
    </submittedName>
</protein>
<evidence type="ECO:0000259" key="4">
    <source>
        <dbReference type="Pfam" id="PF00582"/>
    </source>
</evidence>
<gene>
    <name evidence="5" type="ORF">SAMN05216217_102264</name>
</gene>
<comment type="similarity">
    <text evidence="1">Belongs to the universal stress protein A family.</text>
</comment>